<organism evidence="4 5">
    <name type="scientific">Roridomyces roridus</name>
    <dbReference type="NCBI Taxonomy" id="1738132"/>
    <lineage>
        <taxon>Eukaryota</taxon>
        <taxon>Fungi</taxon>
        <taxon>Dikarya</taxon>
        <taxon>Basidiomycota</taxon>
        <taxon>Agaricomycotina</taxon>
        <taxon>Agaricomycetes</taxon>
        <taxon>Agaricomycetidae</taxon>
        <taxon>Agaricales</taxon>
        <taxon>Marasmiineae</taxon>
        <taxon>Mycenaceae</taxon>
        <taxon>Roridomyces</taxon>
    </lineage>
</organism>
<feature type="compositionally biased region" description="Polar residues" evidence="1">
    <location>
        <begin position="229"/>
        <end position="249"/>
    </location>
</feature>
<sequence length="249" mass="26496">MSLLFFFTLVVFRIVIVQADSADVDGSPAGSGSSLAKVGIIIGCTLLGLALLGLAIYGIERRIARRRAQKWGNIPKFAPLHTDLDELERGRYDASGDPNYESKSILLAGSPSPSASVFSFEEDEGQYIEFDPYDGHESRTQIGAFYPETPSPSPSPRLPDSARNGEKLESLGSPVDLHAFSAYPATPLNLHLAPPRKGSKVSRQESGSSAQLGVPVPPGLLPGRRHSETSMTLSRATSTTLSVNSTAGA</sequence>
<proteinExistence type="predicted"/>
<accession>A0AAD7BBL1</accession>
<name>A0AAD7BBL1_9AGAR</name>
<evidence type="ECO:0000313" key="5">
    <source>
        <dbReference type="Proteomes" id="UP001221142"/>
    </source>
</evidence>
<dbReference type="Proteomes" id="UP001221142">
    <property type="component" value="Unassembled WGS sequence"/>
</dbReference>
<dbReference type="AlphaFoldDB" id="A0AAD7BBL1"/>
<dbReference type="EMBL" id="JARKIF010000023">
    <property type="protein sequence ID" value="KAJ7616008.1"/>
    <property type="molecule type" value="Genomic_DNA"/>
</dbReference>
<comment type="caution">
    <text evidence="4">The sequence shown here is derived from an EMBL/GenBank/DDBJ whole genome shotgun (WGS) entry which is preliminary data.</text>
</comment>
<keyword evidence="2" id="KW-0472">Membrane</keyword>
<evidence type="ECO:0000256" key="2">
    <source>
        <dbReference type="SAM" id="Phobius"/>
    </source>
</evidence>
<protein>
    <submittedName>
        <fullName evidence="4">Uncharacterized protein</fullName>
    </submittedName>
</protein>
<keyword evidence="2" id="KW-1133">Transmembrane helix</keyword>
<keyword evidence="5" id="KW-1185">Reference proteome</keyword>
<keyword evidence="3" id="KW-0732">Signal</keyword>
<feature type="region of interest" description="Disordered" evidence="1">
    <location>
        <begin position="143"/>
        <end position="169"/>
    </location>
</feature>
<reference evidence="4" key="1">
    <citation type="submission" date="2023-03" db="EMBL/GenBank/DDBJ databases">
        <title>Massive genome expansion in bonnet fungi (Mycena s.s.) driven by repeated elements and novel gene families across ecological guilds.</title>
        <authorList>
            <consortium name="Lawrence Berkeley National Laboratory"/>
            <person name="Harder C.B."/>
            <person name="Miyauchi S."/>
            <person name="Viragh M."/>
            <person name="Kuo A."/>
            <person name="Thoen E."/>
            <person name="Andreopoulos B."/>
            <person name="Lu D."/>
            <person name="Skrede I."/>
            <person name="Drula E."/>
            <person name="Henrissat B."/>
            <person name="Morin E."/>
            <person name="Kohler A."/>
            <person name="Barry K."/>
            <person name="LaButti K."/>
            <person name="Morin E."/>
            <person name="Salamov A."/>
            <person name="Lipzen A."/>
            <person name="Mereny Z."/>
            <person name="Hegedus B."/>
            <person name="Baldrian P."/>
            <person name="Stursova M."/>
            <person name="Weitz H."/>
            <person name="Taylor A."/>
            <person name="Grigoriev I.V."/>
            <person name="Nagy L.G."/>
            <person name="Martin F."/>
            <person name="Kauserud H."/>
        </authorList>
    </citation>
    <scope>NUCLEOTIDE SEQUENCE</scope>
    <source>
        <strain evidence="4">9284</strain>
    </source>
</reference>
<feature type="chain" id="PRO_5042091835" evidence="3">
    <location>
        <begin position="20"/>
        <end position="249"/>
    </location>
</feature>
<gene>
    <name evidence="4" type="ORF">FB45DRAFT_236109</name>
</gene>
<feature type="transmembrane region" description="Helical" evidence="2">
    <location>
        <begin position="35"/>
        <end position="59"/>
    </location>
</feature>
<keyword evidence="2" id="KW-0812">Transmembrane</keyword>
<evidence type="ECO:0000256" key="1">
    <source>
        <dbReference type="SAM" id="MobiDB-lite"/>
    </source>
</evidence>
<feature type="region of interest" description="Disordered" evidence="1">
    <location>
        <begin position="191"/>
        <end position="249"/>
    </location>
</feature>
<feature type="signal peptide" evidence="3">
    <location>
        <begin position="1"/>
        <end position="19"/>
    </location>
</feature>
<evidence type="ECO:0000313" key="4">
    <source>
        <dbReference type="EMBL" id="KAJ7616008.1"/>
    </source>
</evidence>
<evidence type="ECO:0000256" key="3">
    <source>
        <dbReference type="SAM" id="SignalP"/>
    </source>
</evidence>